<evidence type="ECO:0000313" key="7">
    <source>
        <dbReference type="EMBL" id="GMT16941.1"/>
    </source>
</evidence>
<evidence type="ECO:0000256" key="1">
    <source>
        <dbReference type="ARBA" id="ARBA00004141"/>
    </source>
</evidence>
<name>A0AAV5VDZ0_9BILA</name>
<evidence type="ECO:0000256" key="3">
    <source>
        <dbReference type="ARBA" id="ARBA00022692"/>
    </source>
</evidence>
<evidence type="ECO:0000256" key="6">
    <source>
        <dbReference type="RuleBase" id="RU280813"/>
    </source>
</evidence>
<dbReference type="AlphaFoldDB" id="A0AAV5VDZ0"/>
<dbReference type="Proteomes" id="UP001432322">
    <property type="component" value="Unassembled WGS sequence"/>
</dbReference>
<comment type="caution">
    <text evidence="7">The sequence shown here is derived from an EMBL/GenBank/DDBJ whole genome shotgun (WGS) entry which is preliminary data.</text>
</comment>
<reference evidence="7" key="1">
    <citation type="submission" date="2023-10" db="EMBL/GenBank/DDBJ databases">
        <title>Genome assembly of Pristionchus species.</title>
        <authorList>
            <person name="Yoshida K."/>
            <person name="Sommer R.J."/>
        </authorList>
    </citation>
    <scope>NUCLEOTIDE SEQUENCE</scope>
    <source>
        <strain evidence="7">RS5133</strain>
    </source>
</reference>
<feature type="transmembrane region" description="Helical" evidence="6">
    <location>
        <begin position="69"/>
        <end position="93"/>
    </location>
</feature>
<feature type="transmembrane region" description="Helical" evidence="6">
    <location>
        <begin position="36"/>
        <end position="57"/>
    </location>
</feature>
<keyword evidence="8" id="KW-1185">Reference proteome</keyword>
<dbReference type="GO" id="GO:0004888">
    <property type="term" value="F:transmembrane signaling receptor activity"/>
    <property type="evidence" value="ECO:0007669"/>
    <property type="project" value="InterPro"/>
</dbReference>
<feature type="transmembrane region" description="Helical" evidence="6">
    <location>
        <begin position="6"/>
        <end position="29"/>
    </location>
</feature>
<comment type="caution">
    <text evidence="6">Lacks conserved residue(s) required for the propagation of feature annotation.</text>
</comment>
<dbReference type="PANTHER" id="PTHR31552">
    <property type="entry name" value="SERPENTINE RECEPTOR CLASS GAMMA"/>
    <property type="match status" value="1"/>
</dbReference>
<dbReference type="PANTHER" id="PTHR31552:SF8">
    <property type="entry name" value="SERPENTINE RECEPTOR CLASS GAMMA"/>
    <property type="match status" value="1"/>
</dbReference>
<keyword evidence="5 6" id="KW-0472">Membrane</keyword>
<evidence type="ECO:0000313" key="8">
    <source>
        <dbReference type="Proteomes" id="UP001432322"/>
    </source>
</evidence>
<accession>A0AAV5VDZ0</accession>
<evidence type="ECO:0000256" key="4">
    <source>
        <dbReference type="ARBA" id="ARBA00022989"/>
    </source>
</evidence>
<dbReference type="EMBL" id="BTSY01000002">
    <property type="protein sequence ID" value="GMT16941.1"/>
    <property type="molecule type" value="Genomic_DNA"/>
</dbReference>
<proteinExistence type="inferred from homology"/>
<dbReference type="Pfam" id="PF02118">
    <property type="entry name" value="Srg"/>
    <property type="match status" value="1"/>
</dbReference>
<dbReference type="GO" id="GO:0016020">
    <property type="term" value="C:membrane"/>
    <property type="evidence" value="ECO:0007669"/>
    <property type="project" value="UniProtKB-SubCell"/>
</dbReference>
<dbReference type="InterPro" id="IPR000609">
    <property type="entry name" value="7TM_GPCR_serpentine_rcpt_Srg"/>
</dbReference>
<comment type="similarity">
    <text evidence="2 6">Belongs to the nematode receptor-like protein srg family.</text>
</comment>
<feature type="non-terminal residue" evidence="7">
    <location>
        <position position="115"/>
    </location>
</feature>
<organism evidence="7 8">
    <name type="scientific">Pristionchus fissidentatus</name>
    <dbReference type="NCBI Taxonomy" id="1538716"/>
    <lineage>
        <taxon>Eukaryota</taxon>
        <taxon>Metazoa</taxon>
        <taxon>Ecdysozoa</taxon>
        <taxon>Nematoda</taxon>
        <taxon>Chromadorea</taxon>
        <taxon>Rhabditida</taxon>
        <taxon>Rhabditina</taxon>
        <taxon>Diplogasteromorpha</taxon>
        <taxon>Diplogasteroidea</taxon>
        <taxon>Neodiplogasteridae</taxon>
        <taxon>Pristionchus</taxon>
    </lineage>
</organism>
<gene>
    <name evidence="7" type="ORF">PFISCL1PPCAC_8238</name>
</gene>
<sequence length="115" mass="13256">MTLNNLIFIIYGIPAFLLCTLTVVSTLSIRRNLSPTFVVIYVLSTAVNLLTYLNVWLSLRLYQEPAFNFYYHFANATVVLPIIQQFLVGYCYFAQNINTFLLTIDRFVAISALDW</sequence>
<comment type="subcellular location">
    <subcellularLocation>
        <location evidence="1">Membrane</location>
        <topology evidence="1">Multi-pass membrane protein</topology>
    </subcellularLocation>
</comment>
<keyword evidence="3 6" id="KW-0812">Transmembrane</keyword>
<dbReference type="GO" id="GO:0007606">
    <property type="term" value="P:sensory perception of chemical stimulus"/>
    <property type="evidence" value="ECO:0007669"/>
    <property type="project" value="UniProtKB-UniRule"/>
</dbReference>
<evidence type="ECO:0000256" key="5">
    <source>
        <dbReference type="ARBA" id="ARBA00023136"/>
    </source>
</evidence>
<keyword evidence="4 6" id="KW-1133">Transmembrane helix</keyword>
<evidence type="ECO:0000256" key="2">
    <source>
        <dbReference type="ARBA" id="ARBA00005692"/>
    </source>
</evidence>
<protein>
    <recommendedName>
        <fullName evidence="6">Serpentine receptor class gamma</fullName>
    </recommendedName>
</protein>